<gene>
    <name evidence="2" type="ORF">FB390_5691</name>
</gene>
<dbReference type="EMBL" id="VFPG01000002">
    <property type="protein sequence ID" value="TQM25536.1"/>
    <property type="molecule type" value="Genomic_DNA"/>
</dbReference>
<name>A0A543EVC9_9NOCA</name>
<keyword evidence="1" id="KW-0472">Membrane</keyword>
<sequence length="138" mass="14701">MAAESTRAARPSSGGRALAVVCVVAVAAVGSVTRPFGWAATVLVLAISAIALVWALRSPNSVEPRDPSLRRGTAVWSALLLAIAGWEAYAFVRQPDWTKPSDQHPTLSTLLDPGLEQGPLRFAGWLVWLAVGCWLVTR</sequence>
<comment type="caution">
    <text evidence="2">The sequence shown here is derived from an EMBL/GenBank/DDBJ whole genome shotgun (WGS) entry which is preliminary data.</text>
</comment>
<organism evidence="2 3">
    <name type="scientific">Nocardia bhagyanarayanae</name>
    <dbReference type="NCBI Taxonomy" id="1215925"/>
    <lineage>
        <taxon>Bacteria</taxon>
        <taxon>Bacillati</taxon>
        <taxon>Actinomycetota</taxon>
        <taxon>Actinomycetes</taxon>
        <taxon>Mycobacteriales</taxon>
        <taxon>Nocardiaceae</taxon>
        <taxon>Nocardia</taxon>
    </lineage>
</organism>
<keyword evidence="3" id="KW-1185">Reference proteome</keyword>
<evidence type="ECO:0000313" key="3">
    <source>
        <dbReference type="Proteomes" id="UP000316331"/>
    </source>
</evidence>
<keyword evidence="1" id="KW-1133">Transmembrane helix</keyword>
<feature type="transmembrane region" description="Helical" evidence="1">
    <location>
        <begin position="120"/>
        <end position="137"/>
    </location>
</feature>
<dbReference type="OrthoDB" id="4570909at2"/>
<evidence type="ECO:0000313" key="2">
    <source>
        <dbReference type="EMBL" id="TQM25536.1"/>
    </source>
</evidence>
<protein>
    <submittedName>
        <fullName evidence="2">Uncharacterized protein</fullName>
    </submittedName>
</protein>
<keyword evidence="1" id="KW-0812">Transmembrane</keyword>
<dbReference type="RefSeq" id="WP_141812240.1">
    <property type="nucleotide sequence ID" value="NZ_VFPG01000002.1"/>
</dbReference>
<reference evidence="2 3" key="1">
    <citation type="submission" date="2019-06" db="EMBL/GenBank/DDBJ databases">
        <title>Sequencing the genomes of 1000 actinobacteria strains.</title>
        <authorList>
            <person name="Klenk H.-P."/>
        </authorList>
    </citation>
    <scope>NUCLEOTIDE SEQUENCE [LARGE SCALE GENOMIC DNA]</scope>
    <source>
        <strain evidence="2 3">DSM 103495</strain>
    </source>
</reference>
<proteinExistence type="predicted"/>
<dbReference type="Proteomes" id="UP000316331">
    <property type="component" value="Unassembled WGS sequence"/>
</dbReference>
<feature type="transmembrane region" description="Helical" evidence="1">
    <location>
        <begin position="36"/>
        <end position="54"/>
    </location>
</feature>
<evidence type="ECO:0000256" key="1">
    <source>
        <dbReference type="SAM" id="Phobius"/>
    </source>
</evidence>
<feature type="transmembrane region" description="Helical" evidence="1">
    <location>
        <begin position="12"/>
        <end position="30"/>
    </location>
</feature>
<feature type="transmembrane region" description="Helical" evidence="1">
    <location>
        <begin position="74"/>
        <end position="92"/>
    </location>
</feature>
<dbReference type="AlphaFoldDB" id="A0A543EVC9"/>
<accession>A0A543EVC9</accession>